<keyword evidence="9" id="KW-1185">Reference proteome</keyword>
<dbReference type="RefSeq" id="WP_148377211.1">
    <property type="nucleotide sequence ID" value="NZ_VSIY01000004.1"/>
</dbReference>
<feature type="transmembrane region" description="Helical" evidence="7">
    <location>
        <begin position="145"/>
        <end position="164"/>
    </location>
</feature>
<gene>
    <name evidence="8" type="ORF">FVF75_06960</name>
</gene>
<evidence type="ECO:0000256" key="3">
    <source>
        <dbReference type="ARBA" id="ARBA00022475"/>
    </source>
</evidence>
<evidence type="ECO:0000256" key="7">
    <source>
        <dbReference type="SAM" id="Phobius"/>
    </source>
</evidence>
<protein>
    <submittedName>
        <fullName evidence="8">DoxX family protein</fullName>
    </submittedName>
</protein>
<dbReference type="InterPro" id="IPR051907">
    <property type="entry name" value="DoxX-like_oxidoreductase"/>
</dbReference>
<evidence type="ECO:0000256" key="1">
    <source>
        <dbReference type="ARBA" id="ARBA00004651"/>
    </source>
</evidence>
<name>A0A5D0RP81_9RHOB</name>
<sequence>MIRATLARLDTAGDAVLPSLARLTFAASLAGYFWASALTKLGDGPFSPSLGAYAQIFPRAMEAVSYDAGQLGLWHRLVVLAGTYAEFVLPALILVGLLTRLAALGMIGFVVVQSLTDIIGHNADATAIGAWFDRIPDSAILDQRLFWVMLLAVLIFKGAGPISLDRLVASKM</sequence>
<dbReference type="GO" id="GO:0005886">
    <property type="term" value="C:plasma membrane"/>
    <property type="evidence" value="ECO:0007669"/>
    <property type="project" value="UniProtKB-SubCell"/>
</dbReference>
<evidence type="ECO:0000313" key="8">
    <source>
        <dbReference type="EMBL" id="TYB82448.1"/>
    </source>
</evidence>
<feature type="transmembrane region" description="Helical" evidence="7">
    <location>
        <begin position="87"/>
        <end position="112"/>
    </location>
</feature>
<proteinExistence type="inferred from homology"/>
<evidence type="ECO:0000256" key="6">
    <source>
        <dbReference type="ARBA" id="ARBA00023136"/>
    </source>
</evidence>
<dbReference type="EMBL" id="VSIY01000004">
    <property type="protein sequence ID" value="TYB82448.1"/>
    <property type="molecule type" value="Genomic_DNA"/>
</dbReference>
<keyword evidence="4 7" id="KW-0812">Transmembrane</keyword>
<reference evidence="8 9" key="1">
    <citation type="submission" date="2019-08" db="EMBL/GenBank/DDBJ databases">
        <title>Identification of a novel species of the genus Boseongicola.</title>
        <authorList>
            <person name="Zhang X.-Q."/>
        </authorList>
    </citation>
    <scope>NUCLEOTIDE SEQUENCE [LARGE SCALE GENOMIC DNA]</scope>
    <source>
        <strain evidence="8 9">HY14</strain>
    </source>
</reference>
<evidence type="ECO:0000313" key="9">
    <source>
        <dbReference type="Proteomes" id="UP000322080"/>
    </source>
</evidence>
<comment type="subcellular location">
    <subcellularLocation>
        <location evidence="1">Cell membrane</location>
        <topology evidence="1">Multi-pass membrane protein</topology>
    </subcellularLocation>
</comment>
<evidence type="ECO:0000256" key="5">
    <source>
        <dbReference type="ARBA" id="ARBA00022989"/>
    </source>
</evidence>
<keyword evidence="5 7" id="KW-1133">Transmembrane helix</keyword>
<dbReference type="PANTHER" id="PTHR33452">
    <property type="entry name" value="OXIDOREDUCTASE CATD-RELATED"/>
    <property type="match status" value="1"/>
</dbReference>
<dbReference type="Proteomes" id="UP000322080">
    <property type="component" value="Unassembled WGS sequence"/>
</dbReference>
<keyword evidence="3" id="KW-1003">Cell membrane</keyword>
<evidence type="ECO:0000256" key="2">
    <source>
        <dbReference type="ARBA" id="ARBA00006679"/>
    </source>
</evidence>
<comment type="similarity">
    <text evidence="2">Belongs to the DoxX family.</text>
</comment>
<organism evidence="8 9">
    <name type="scientific">Maritimibacter fusiformis</name>
    <dbReference type="NCBI Taxonomy" id="2603819"/>
    <lineage>
        <taxon>Bacteria</taxon>
        <taxon>Pseudomonadati</taxon>
        <taxon>Pseudomonadota</taxon>
        <taxon>Alphaproteobacteria</taxon>
        <taxon>Rhodobacterales</taxon>
        <taxon>Roseobacteraceae</taxon>
        <taxon>Maritimibacter</taxon>
    </lineage>
</organism>
<comment type="caution">
    <text evidence="8">The sequence shown here is derived from an EMBL/GenBank/DDBJ whole genome shotgun (WGS) entry which is preliminary data.</text>
</comment>
<keyword evidence="6 7" id="KW-0472">Membrane</keyword>
<dbReference type="AlphaFoldDB" id="A0A5D0RP81"/>
<accession>A0A5D0RP81</accession>
<dbReference type="Pfam" id="PF07681">
    <property type="entry name" value="DoxX"/>
    <property type="match status" value="1"/>
</dbReference>
<evidence type="ECO:0000256" key="4">
    <source>
        <dbReference type="ARBA" id="ARBA00022692"/>
    </source>
</evidence>
<dbReference type="PANTHER" id="PTHR33452:SF1">
    <property type="entry name" value="INNER MEMBRANE PROTEIN YPHA-RELATED"/>
    <property type="match status" value="1"/>
</dbReference>
<dbReference type="InterPro" id="IPR032808">
    <property type="entry name" value="DoxX"/>
</dbReference>